<keyword evidence="4" id="KW-0812">Transmembrane</keyword>
<comment type="caution">
    <text evidence="10">The sequence shown here is derived from an EMBL/GenBank/DDBJ whole genome shotgun (WGS) entry which is preliminary data.</text>
</comment>
<keyword evidence="7" id="KW-0333">Golgi apparatus</keyword>
<dbReference type="GO" id="GO:0000139">
    <property type="term" value="C:Golgi membrane"/>
    <property type="evidence" value="ECO:0007669"/>
    <property type="project" value="UniProtKB-SubCell"/>
</dbReference>
<dbReference type="InterPro" id="IPR007734">
    <property type="entry name" value="Heparan_SO4_2-O-STrfase"/>
</dbReference>
<accession>A0A553PQ01</accession>
<dbReference type="EMBL" id="VCGU01000002">
    <property type="protein sequence ID" value="TRY79746.1"/>
    <property type="molecule type" value="Genomic_DNA"/>
</dbReference>
<evidence type="ECO:0000256" key="5">
    <source>
        <dbReference type="ARBA" id="ARBA00022968"/>
    </source>
</evidence>
<dbReference type="GO" id="GO:0008146">
    <property type="term" value="F:sulfotransferase activity"/>
    <property type="evidence" value="ECO:0007669"/>
    <property type="project" value="InterPro"/>
</dbReference>
<dbReference type="STRING" id="6832.A0A553PQ01"/>
<dbReference type="Pfam" id="PF03567">
    <property type="entry name" value="Sulfotransfer_2"/>
    <property type="match status" value="1"/>
</dbReference>
<name>A0A553PQ01_TIGCA</name>
<proteinExistence type="inferred from homology"/>
<evidence type="ECO:0000256" key="8">
    <source>
        <dbReference type="ARBA" id="ARBA00023136"/>
    </source>
</evidence>
<dbReference type="Gene3D" id="3.40.50.300">
    <property type="entry name" value="P-loop containing nucleotide triphosphate hydrolases"/>
    <property type="match status" value="1"/>
</dbReference>
<dbReference type="PANTHER" id="PTHR12129:SF20">
    <property type="entry name" value="HEPARAN SULFATE 2-O-SULFOTRANSFERASE PIPE"/>
    <property type="match status" value="1"/>
</dbReference>
<dbReference type="Proteomes" id="UP000318571">
    <property type="component" value="Chromosome 6"/>
</dbReference>
<evidence type="ECO:0000313" key="10">
    <source>
        <dbReference type="EMBL" id="TRY79746.1"/>
    </source>
</evidence>
<reference evidence="10 11" key="1">
    <citation type="journal article" date="2018" name="Nat. Ecol. Evol.">
        <title>Genomic signatures of mitonuclear coevolution across populations of Tigriopus californicus.</title>
        <authorList>
            <person name="Barreto F.S."/>
            <person name="Watson E.T."/>
            <person name="Lima T.G."/>
            <person name="Willett C.S."/>
            <person name="Edmands S."/>
            <person name="Li W."/>
            <person name="Burton R.S."/>
        </authorList>
    </citation>
    <scope>NUCLEOTIDE SEQUENCE [LARGE SCALE GENOMIC DNA]</scope>
    <source>
        <strain evidence="10 11">San Diego</strain>
    </source>
</reference>
<gene>
    <name evidence="10" type="ORF">TCAL_01963</name>
</gene>
<sequence length="329" mass="38529">LTNIISATCLAFCAYYYSQAVTVRQALSRVGHELNITGRGNPDMLIFNRVPKVGSQTIMNLIGYLRAANDFDAFTSLDNMPEYSKDSETVFLPDAPMRQLTVDSLMKTQNKGKSFAFLKHQNFLNFSEFNESPPIYMNFVRHPVERVISWYYYVRAPWYQIEHDKFNQTSLRMSLSIRELKTSLEDCLKMNRRGCIFEKGMLLHSGAHAMSHVSQMSFFCGHDRICNQWEQPELHRRAKENVEKYFAVVGVLEDWEISLEVLEQYIPRFFAQARKVAQDNPDIKHVNKNIYKPKVSTAIRHWLAAKMPLEIDFFHFCRQRLYQQYLAHP</sequence>
<keyword evidence="3" id="KW-0808">Transferase</keyword>
<keyword evidence="11" id="KW-1185">Reference proteome</keyword>
<keyword evidence="6" id="KW-1133">Transmembrane helix</keyword>
<evidence type="ECO:0000256" key="6">
    <source>
        <dbReference type="ARBA" id="ARBA00022989"/>
    </source>
</evidence>
<protein>
    <recommendedName>
        <fullName evidence="12">Sulfotransferase domain-containing protein</fullName>
    </recommendedName>
</protein>
<evidence type="ECO:0000256" key="3">
    <source>
        <dbReference type="ARBA" id="ARBA00022679"/>
    </source>
</evidence>
<keyword evidence="5" id="KW-0735">Signal-anchor</keyword>
<evidence type="ECO:0000256" key="9">
    <source>
        <dbReference type="ARBA" id="ARBA00023180"/>
    </source>
</evidence>
<dbReference type="PANTHER" id="PTHR12129">
    <property type="entry name" value="HEPARAN SULFATE 2-O-SULFOTRANSFERASE"/>
    <property type="match status" value="1"/>
</dbReference>
<dbReference type="SUPFAM" id="SSF52540">
    <property type="entry name" value="P-loop containing nucleoside triphosphate hydrolases"/>
    <property type="match status" value="1"/>
</dbReference>
<keyword evidence="8" id="KW-0472">Membrane</keyword>
<dbReference type="InterPro" id="IPR027417">
    <property type="entry name" value="P-loop_NTPase"/>
</dbReference>
<keyword evidence="9" id="KW-0325">Glycoprotein</keyword>
<dbReference type="InterPro" id="IPR005331">
    <property type="entry name" value="Sulfotransferase"/>
</dbReference>
<evidence type="ECO:0008006" key="12">
    <source>
        <dbReference type="Google" id="ProtNLM"/>
    </source>
</evidence>
<evidence type="ECO:0000256" key="2">
    <source>
        <dbReference type="ARBA" id="ARBA00010569"/>
    </source>
</evidence>
<dbReference type="OMA" id="STWREIN"/>
<evidence type="ECO:0000256" key="7">
    <source>
        <dbReference type="ARBA" id="ARBA00023034"/>
    </source>
</evidence>
<feature type="non-terminal residue" evidence="10">
    <location>
        <position position="1"/>
    </location>
</feature>
<comment type="subcellular location">
    <subcellularLocation>
        <location evidence="1">Golgi apparatus membrane</location>
        <topology evidence="1">Single-pass type II membrane protein</topology>
    </subcellularLocation>
</comment>
<evidence type="ECO:0000256" key="4">
    <source>
        <dbReference type="ARBA" id="ARBA00022692"/>
    </source>
</evidence>
<dbReference type="AlphaFoldDB" id="A0A553PQ01"/>
<evidence type="ECO:0000313" key="11">
    <source>
        <dbReference type="Proteomes" id="UP000318571"/>
    </source>
</evidence>
<organism evidence="10 11">
    <name type="scientific">Tigriopus californicus</name>
    <name type="common">Marine copepod</name>
    <dbReference type="NCBI Taxonomy" id="6832"/>
    <lineage>
        <taxon>Eukaryota</taxon>
        <taxon>Metazoa</taxon>
        <taxon>Ecdysozoa</taxon>
        <taxon>Arthropoda</taxon>
        <taxon>Crustacea</taxon>
        <taxon>Multicrustacea</taxon>
        <taxon>Hexanauplia</taxon>
        <taxon>Copepoda</taxon>
        <taxon>Harpacticoida</taxon>
        <taxon>Harpacticidae</taxon>
        <taxon>Tigriopus</taxon>
    </lineage>
</organism>
<evidence type="ECO:0000256" key="1">
    <source>
        <dbReference type="ARBA" id="ARBA00004323"/>
    </source>
</evidence>
<comment type="similarity">
    <text evidence="2">Belongs to the sulfotransferase 3 family.</text>
</comment>